<protein>
    <submittedName>
        <fullName evidence="2">Uncharacterized protein</fullName>
    </submittedName>
</protein>
<proteinExistence type="predicted"/>
<name>A0A150LJ17_9BACI</name>
<accession>A0A150LJ17</accession>
<organism evidence="2 3">
    <name type="scientific">Caldibacillus debilis</name>
    <dbReference type="NCBI Taxonomy" id="301148"/>
    <lineage>
        <taxon>Bacteria</taxon>
        <taxon>Bacillati</taxon>
        <taxon>Bacillota</taxon>
        <taxon>Bacilli</taxon>
        <taxon>Bacillales</taxon>
        <taxon>Bacillaceae</taxon>
        <taxon>Caldibacillus</taxon>
    </lineage>
</organism>
<dbReference type="AlphaFoldDB" id="A0A150LJ17"/>
<feature type="region of interest" description="Disordered" evidence="1">
    <location>
        <begin position="18"/>
        <end position="52"/>
    </location>
</feature>
<sequence>MRPIIGIFFSSWKKGNARKQWGGRRNGEGGTSEKLEGSFPVRSPLISGEKEI</sequence>
<dbReference type="Proteomes" id="UP000075683">
    <property type="component" value="Unassembled WGS sequence"/>
</dbReference>
<evidence type="ECO:0000256" key="1">
    <source>
        <dbReference type="SAM" id="MobiDB-lite"/>
    </source>
</evidence>
<gene>
    <name evidence="2" type="ORF">B4135_3138</name>
</gene>
<comment type="caution">
    <text evidence="2">The sequence shown here is derived from an EMBL/GenBank/DDBJ whole genome shotgun (WGS) entry which is preliminary data.</text>
</comment>
<evidence type="ECO:0000313" key="2">
    <source>
        <dbReference type="EMBL" id="KYD12224.1"/>
    </source>
</evidence>
<dbReference type="STRING" id="301148.B4135_3138"/>
<reference evidence="2 3" key="1">
    <citation type="submission" date="2016-01" db="EMBL/GenBank/DDBJ databases">
        <title>Draft Genome Sequences of Seven Thermophilic Sporeformers Isolated from Foods.</title>
        <authorList>
            <person name="Berendsen E.M."/>
            <person name="Wells-Bennik M.H."/>
            <person name="Krawcyk A.O."/>
            <person name="De Jong A."/>
            <person name="Holsappel S."/>
            <person name="Eijlander R.T."/>
            <person name="Kuipers O.P."/>
        </authorList>
    </citation>
    <scope>NUCLEOTIDE SEQUENCE [LARGE SCALE GENOMIC DNA]</scope>
    <source>
        <strain evidence="2 3">B4135</strain>
    </source>
</reference>
<dbReference type="EMBL" id="LQYT01000094">
    <property type="protein sequence ID" value="KYD12224.1"/>
    <property type="molecule type" value="Genomic_DNA"/>
</dbReference>
<evidence type="ECO:0000313" key="3">
    <source>
        <dbReference type="Proteomes" id="UP000075683"/>
    </source>
</evidence>
<feature type="compositionally biased region" description="Basic and acidic residues" evidence="1">
    <location>
        <begin position="25"/>
        <end position="36"/>
    </location>
</feature>